<dbReference type="EMBL" id="JAACJL010000031">
    <property type="protein sequence ID" value="KAF4616379.1"/>
    <property type="molecule type" value="Genomic_DNA"/>
</dbReference>
<proteinExistence type="predicted"/>
<accession>A0A8H4VQH9</accession>
<keyword evidence="3" id="KW-1185">Reference proteome</keyword>
<reference evidence="2 3" key="1">
    <citation type="submission" date="2019-12" db="EMBL/GenBank/DDBJ databases">
        <authorList>
            <person name="Floudas D."/>
            <person name="Bentzer J."/>
            <person name="Ahren D."/>
            <person name="Johansson T."/>
            <person name="Persson P."/>
            <person name="Tunlid A."/>
        </authorList>
    </citation>
    <scope>NUCLEOTIDE SEQUENCE [LARGE SCALE GENOMIC DNA]</scope>
    <source>
        <strain evidence="2 3">CBS 102.39</strain>
    </source>
</reference>
<comment type="caution">
    <text evidence="2">The sequence shown here is derived from an EMBL/GenBank/DDBJ whole genome shotgun (WGS) entry which is preliminary data.</text>
</comment>
<evidence type="ECO:0000313" key="3">
    <source>
        <dbReference type="Proteomes" id="UP000521872"/>
    </source>
</evidence>
<name>A0A8H4VQH9_9AGAR</name>
<organism evidence="2 3">
    <name type="scientific">Agrocybe pediades</name>
    <dbReference type="NCBI Taxonomy" id="84607"/>
    <lineage>
        <taxon>Eukaryota</taxon>
        <taxon>Fungi</taxon>
        <taxon>Dikarya</taxon>
        <taxon>Basidiomycota</taxon>
        <taxon>Agaricomycotina</taxon>
        <taxon>Agaricomycetes</taxon>
        <taxon>Agaricomycetidae</taxon>
        <taxon>Agaricales</taxon>
        <taxon>Agaricineae</taxon>
        <taxon>Strophariaceae</taxon>
        <taxon>Agrocybe</taxon>
    </lineage>
</organism>
<dbReference type="AlphaFoldDB" id="A0A8H4VQH9"/>
<evidence type="ECO:0000313" key="2">
    <source>
        <dbReference type="EMBL" id="KAF4616379.1"/>
    </source>
</evidence>
<gene>
    <name evidence="2" type="ORF">D9613_008455</name>
</gene>
<sequence length="225" mass="26740">MQRPNRRPHASLQHFRDVGYTEDVYTKAQRNEYPPVEQLRIPGISEYDERRWPSSEFGLGFYFKDKCPKGQIFDRFCLNTEGDIVDLCFLAKQTNLPGQKTAHLYLCWELERRAWEKYGGPNGLRAAHINRRQGRRLNYPCHAEYEETEIFYDDGAEYRKKEEEKEKKNEELVQRQIITMQHWLRDFTPKQRDAFFKAVEFETEQRVTPSSTPKKPLVLSGTPKT</sequence>
<dbReference type="CDD" id="cd21075">
    <property type="entry name" value="DBD_XPA-like"/>
    <property type="match status" value="1"/>
</dbReference>
<dbReference type="Proteomes" id="UP000521872">
    <property type="component" value="Unassembled WGS sequence"/>
</dbReference>
<feature type="region of interest" description="Disordered" evidence="1">
    <location>
        <begin position="203"/>
        <end position="225"/>
    </location>
</feature>
<evidence type="ECO:0000256" key="1">
    <source>
        <dbReference type="SAM" id="MobiDB-lite"/>
    </source>
</evidence>
<protein>
    <submittedName>
        <fullName evidence="2">Uncharacterized protein</fullName>
    </submittedName>
</protein>